<feature type="domain" description="PLAT" evidence="6">
    <location>
        <begin position="99"/>
        <end position="220"/>
    </location>
</feature>
<dbReference type="InterPro" id="IPR036392">
    <property type="entry name" value="PLAT/LH2_dom_sf"/>
</dbReference>
<dbReference type="Gene3D" id="2.60.60.20">
    <property type="entry name" value="PLAT/LH2 domain"/>
    <property type="match status" value="1"/>
</dbReference>
<evidence type="ECO:0000313" key="9">
    <source>
        <dbReference type="Proteomes" id="UP001457282"/>
    </source>
</evidence>
<reference evidence="8 9" key="1">
    <citation type="journal article" date="2023" name="G3 (Bethesda)">
        <title>A chromosome-length genome assembly and annotation of blackberry (Rubus argutus, cv. 'Hillquist').</title>
        <authorList>
            <person name="Bruna T."/>
            <person name="Aryal R."/>
            <person name="Dudchenko O."/>
            <person name="Sargent D.J."/>
            <person name="Mead D."/>
            <person name="Buti M."/>
            <person name="Cavallini A."/>
            <person name="Hytonen T."/>
            <person name="Andres J."/>
            <person name="Pham M."/>
            <person name="Weisz D."/>
            <person name="Mascagni F."/>
            <person name="Usai G."/>
            <person name="Natali L."/>
            <person name="Bassil N."/>
            <person name="Fernandez G.E."/>
            <person name="Lomsadze A."/>
            <person name="Armour M."/>
            <person name="Olukolu B."/>
            <person name="Poorten T."/>
            <person name="Britton C."/>
            <person name="Davik J."/>
            <person name="Ashrafi H."/>
            <person name="Aiden E.L."/>
            <person name="Borodovsky M."/>
            <person name="Worthington M."/>
        </authorList>
    </citation>
    <scope>NUCLEOTIDE SEQUENCE [LARGE SCALE GENOMIC DNA]</scope>
    <source>
        <strain evidence="8">PI 553951</strain>
    </source>
</reference>
<dbReference type="EMBL" id="JBEDUW010000007">
    <property type="protein sequence ID" value="KAK9909997.1"/>
    <property type="molecule type" value="Genomic_DNA"/>
</dbReference>
<evidence type="ECO:0000313" key="8">
    <source>
        <dbReference type="EMBL" id="KAK9909997.1"/>
    </source>
</evidence>
<protein>
    <submittedName>
        <fullName evidence="8">Uncharacterized protein</fullName>
    </submittedName>
</protein>
<evidence type="ECO:0000256" key="2">
    <source>
        <dbReference type="ARBA" id="ARBA00022964"/>
    </source>
</evidence>
<gene>
    <name evidence="8" type="ORF">M0R45_033974</name>
</gene>
<dbReference type="GO" id="GO:0034440">
    <property type="term" value="P:lipid oxidation"/>
    <property type="evidence" value="ECO:0007669"/>
    <property type="project" value="InterPro"/>
</dbReference>
<dbReference type="SUPFAM" id="SSF48484">
    <property type="entry name" value="Lipoxigenase"/>
    <property type="match status" value="1"/>
</dbReference>
<dbReference type="InterPro" id="IPR027433">
    <property type="entry name" value="Lipoxygenase_dom_3"/>
</dbReference>
<keyword evidence="4" id="KW-0443">Lipid metabolism</keyword>
<comment type="caution">
    <text evidence="5">Lacks conserved residue(s) required for the propagation of feature annotation.</text>
</comment>
<keyword evidence="9" id="KW-1185">Reference proteome</keyword>
<keyword evidence="1" id="KW-0479">Metal-binding</keyword>
<evidence type="ECO:0000256" key="4">
    <source>
        <dbReference type="ARBA" id="ARBA00023098"/>
    </source>
</evidence>
<sequence length="390" mass="43633">MMMMKPQAQPSSFSSARSSRLLQPTLSSSAILSSPSFLNILIPRPVHHHLLATKHCLRKNNCVRATSTSKSAVSTTTTNLEVEVTIKAVVTVQETAANLLSTLSLTAPLDRLTDFIGKNFLLELVSTDLDPKTGLEKETIKGYVHKVSQKETIVTYESELRIPAGFGDIGAVQVENEHHKEAYIKSIELTGFPGGTSVSIPCNSWTHSKYDNSQKRIFFNNKSYIPSETPRFPYFTAIDSLFNEGITLPKPFTGGIFQSIIPRLIKAISDSQDDLLLFDTPEILDRDKFAWIRDEEFSRQTLAGLNPYSIQLVTEWPLKSKLDPKIYGPPESLIITALVERGIRGCMSVDEALKRKKLFILDYHDLLMPYVKKPMFVLMMVAIMSLSFIG</sequence>
<keyword evidence="2" id="KW-0223">Dioxygenase</keyword>
<evidence type="ECO:0000256" key="1">
    <source>
        <dbReference type="ARBA" id="ARBA00022723"/>
    </source>
</evidence>
<dbReference type="SMART" id="SM00308">
    <property type="entry name" value="LH2"/>
    <property type="match status" value="1"/>
</dbReference>
<dbReference type="InterPro" id="IPR036226">
    <property type="entry name" value="LipOase_C_sf"/>
</dbReference>
<dbReference type="GO" id="GO:0016702">
    <property type="term" value="F:oxidoreductase activity, acting on single donors with incorporation of molecular oxygen, incorporation of two atoms of oxygen"/>
    <property type="evidence" value="ECO:0007669"/>
    <property type="project" value="InterPro"/>
</dbReference>
<dbReference type="PROSITE" id="PS51393">
    <property type="entry name" value="LIPOXYGENASE_3"/>
    <property type="match status" value="1"/>
</dbReference>
<dbReference type="InterPro" id="IPR042057">
    <property type="entry name" value="Lipoxy_PLAT/LH2"/>
</dbReference>
<comment type="caution">
    <text evidence="8">The sequence shown here is derived from an EMBL/GenBank/DDBJ whole genome shotgun (WGS) entry which is preliminary data.</text>
</comment>
<dbReference type="SUPFAM" id="SSF49723">
    <property type="entry name" value="Lipase/lipooxygenase domain (PLAT/LH2 domain)"/>
    <property type="match status" value="1"/>
</dbReference>
<dbReference type="InterPro" id="IPR000907">
    <property type="entry name" value="LipOase"/>
</dbReference>
<name>A0AAW1VT48_RUBAR</name>
<dbReference type="InterPro" id="IPR001024">
    <property type="entry name" value="PLAT/LH2_dom"/>
</dbReference>
<dbReference type="Pfam" id="PF00305">
    <property type="entry name" value="Lipoxygenase"/>
    <property type="match status" value="1"/>
</dbReference>
<dbReference type="InterPro" id="IPR013819">
    <property type="entry name" value="LipOase_C"/>
</dbReference>
<dbReference type="PROSITE" id="PS50095">
    <property type="entry name" value="PLAT"/>
    <property type="match status" value="1"/>
</dbReference>
<dbReference type="Proteomes" id="UP001457282">
    <property type="component" value="Unassembled WGS sequence"/>
</dbReference>
<evidence type="ECO:0000259" key="6">
    <source>
        <dbReference type="PROSITE" id="PS50095"/>
    </source>
</evidence>
<evidence type="ECO:0000259" key="7">
    <source>
        <dbReference type="PROSITE" id="PS51393"/>
    </source>
</evidence>
<dbReference type="PANTHER" id="PTHR11771">
    <property type="entry name" value="LIPOXYGENASE"/>
    <property type="match status" value="1"/>
</dbReference>
<dbReference type="CDD" id="cd01751">
    <property type="entry name" value="PLAT_LH2"/>
    <property type="match status" value="1"/>
</dbReference>
<dbReference type="Gene3D" id="4.10.372.10">
    <property type="entry name" value="Lipoxygenase-1, Domain 3"/>
    <property type="match status" value="1"/>
</dbReference>
<organism evidence="8 9">
    <name type="scientific">Rubus argutus</name>
    <name type="common">Southern blackberry</name>
    <dbReference type="NCBI Taxonomy" id="59490"/>
    <lineage>
        <taxon>Eukaryota</taxon>
        <taxon>Viridiplantae</taxon>
        <taxon>Streptophyta</taxon>
        <taxon>Embryophyta</taxon>
        <taxon>Tracheophyta</taxon>
        <taxon>Spermatophyta</taxon>
        <taxon>Magnoliopsida</taxon>
        <taxon>eudicotyledons</taxon>
        <taxon>Gunneridae</taxon>
        <taxon>Pentapetalae</taxon>
        <taxon>rosids</taxon>
        <taxon>fabids</taxon>
        <taxon>Rosales</taxon>
        <taxon>Rosaceae</taxon>
        <taxon>Rosoideae</taxon>
        <taxon>Rosoideae incertae sedis</taxon>
        <taxon>Rubus</taxon>
    </lineage>
</organism>
<keyword evidence="3" id="KW-0560">Oxidoreductase</keyword>
<evidence type="ECO:0000256" key="5">
    <source>
        <dbReference type="PROSITE-ProRule" id="PRU00152"/>
    </source>
</evidence>
<dbReference type="AlphaFoldDB" id="A0AAW1VT48"/>
<feature type="domain" description="Lipoxygenase" evidence="7">
    <location>
        <begin position="222"/>
        <end position="390"/>
    </location>
</feature>
<accession>A0AAW1VT48</accession>
<evidence type="ECO:0000256" key="3">
    <source>
        <dbReference type="ARBA" id="ARBA00023002"/>
    </source>
</evidence>
<proteinExistence type="predicted"/>
<dbReference type="Gene3D" id="3.10.450.60">
    <property type="match status" value="1"/>
</dbReference>
<dbReference type="GO" id="GO:0046872">
    <property type="term" value="F:metal ion binding"/>
    <property type="evidence" value="ECO:0007669"/>
    <property type="project" value="UniProtKB-KW"/>
</dbReference>